<evidence type="ECO:0000256" key="1">
    <source>
        <dbReference type="ARBA" id="ARBA00010641"/>
    </source>
</evidence>
<sequence>MMEDEKIIELFFERSEQAIKEVDTKYGRACHNISYNILHNDSDAEECVNDAYLGAWNAIPPARPNPLLTFLCKIVRNISLKRYELNTAIKRNSTYDVAMEELENCLASPNTVEDEIAGEELSHIIESFLDTLSVENRVIFLRRYWFSDTYSDIAHRVGLTEKNVSVRLTRTRNKLREYLLERGVLV</sequence>
<dbReference type="InterPro" id="IPR014284">
    <property type="entry name" value="RNA_pol_sigma-70_dom"/>
</dbReference>
<proteinExistence type="inferred from homology"/>
<dbReference type="SUPFAM" id="SSF88659">
    <property type="entry name" value="Sigma3 and sigma4 domains of RNA polymerase sigma factors"/>
    <property type="match status" value="1"/>
</dbReference>
<comment type="caution">
    <text evidence="8">The sequence shown here is derived from an EMBL/GenBank/DDBJ whole genome shotgun (WGS) entry which is preliminary data.</text>
</comment>
<dbReference type="Pfam" id="PF08281">
    <property type="entry name" value="Sigma70_r4_2"/>
    <property type="match status" value="1"/>
</dbReference>
<dbReference type="Gene3D" id="1.10.10.10">
    <property type="entry name" value="Winged helix-like DNA-binding domain superfamily/Winged helix DNA-binding domain"/>
    <property type="match status" value="1"/>
</dbReference>
<evidence type="ECO:0000259" key="7">
    <source>
        <dbReference type="Pfam" id="PF08281"/>
    </source>
</evidence>
<dbReference type="Pfam" id="PF04542">
    <property type="entry name" value="Sigma70_r2"/>
    <property type="match status" value="1"/>
</dbReference>
<reference evidence="8" key="1">
    <citation type="submission" date="2020-10" db="EMBL/GenBank/DDBJ databases">
        <authorList>
            <person name="Gilroy R."/>
        </authorList>
    </citation>
    <scope>NUCLEOTIDE SEQUENCE</scope>
    <source>
        <strain evidence="8">CHK33-4379</strain>
    </source>
</reference>
<evidence type="ECO:0000313" key="9">
    <source>
        <dbReference type="Proteomes" id="UP000824136"/>
    </source>
</evidence>
<dbReference type="GO" id="GO:0016987">
    <property type="term" value="F:sigma factor activity"/>
    <property type="evidence" value="ECO:0007669"/>
    <property type="project" value="UniProtKB-KW"/>
</dbReference>
<dbReference type="InterPro" id="IPR013325">
    <property type="entry name" value="RNA_pol_sigma_r2"/>
</dbReference>
<keyword evidence="4" id="KW-0238">DNA-binding</keyword>
<accession>A0A9D1GTM0</accession>
<dbReference type="Gene3D" id="1.10.1740.10">
    <property type="match status" value="1"/>
</dbReference>
<organism evidence="8 9">
    <name type="scientific">Candidatus Faeciplasma pullistercoris</name>
    <dbReference type="NCBI Taxonomy" id="2840800"/>
    <lineage>
        <taxon>Bacteria</taxon>
        <taxon>Bacillati</taxon>
        <taxon>Bacillota</taxon>
        <taxon>Clostridia</taxon>
        <taxon>Eubacteriales</taxon>
        <taxon>Oscillospiraceae</taxon>
        <taxon>Oscillospiraceae incertae sedis</taxon>
        <taxon>Candidatus Faeciplasma</taxon>
    </lineage>
</organism>
<feature type="domain" description="RNA polymerase sigma-70 region 2" evidence="6">
    <location>
        <begin position="25"/>
        <end position="82"/>
    </location>
</feature>
<keyword evidence="3" id="KW-0731">Sigma factor</keyword>
<name>A0A9D1GTM0_9FIRM</name>
<dbReference type="InterPro" id="IPR036388">
    <property type="entry name" value="WH-like_DNA-bd_sf"/>
</dbReference>
<dbReference type="SUPFAM" id="SSF88946">
    <property type="entry name" value="Sigma2 domain of RNA polymerase sigma factors"/>
    <property type="match status" value="1"/>
</dbReference>
<dbReference type="InterPro" id="IPR039425">
    <property type="entry name" value="RNA_pol_sigma-70-like"/>
</dbReference>
<protein>
    <submittedName>
        <fullName evidence="8">Sigma-70 family RNA polymerase sigma factor</fullName>
    </submittedName>
</protein>
<dbReference type="EMBL" id="DVLL01000013">
    <property type="protein sequence ID" value="HIT58692.1"/>
    <property type="molecule type" value="Genomic_DNA"/>
</dbReference>
<dbReference type="GO" id="GO:0003677">
    <property type="term" value="F:DNA binding"/>
    <property type="evidence" value="ECO:0007669"/>
    <property type="project" value="UniProtKB-KW"/>
</dbReference>
<comment type="similarity">
    <text evidence="1">Belongs to the sigma-70 factor family. ECF subfamily.</text>
</comment>
<dbReference type="InterPro" id="IPR007627">
    <property type="entry name" value="RNA_pol_sigma70_r2"/>
</dbReference>
<dbReference type="PANTHER" id="PTHR43133">
    <property type="entry name" value="RNA POLYMERASE ECF-TYPE SIGMA FACTO"/>
    <property type="match status" value="1"/>
</dbReference>
<evidence type="ECO:0000256" key="4">
    <source>
        <dbReference type="ARBA" id="ARBA00023125"/>
    </source>
</evidence>
<dbReference type="InterPro" id="IPR013324">
    <property type="entry name" value="RNA_pol_sigma_r3/r4-like"/>
</dbReference>
<keyword evidence="2" id="KW-0805">Transcription regulation</keyword>
<evidence type="ECO:0000256" key="3">
    <source>
        <dbReference type="ARBA" id="ARBA00023082"/>
    </source>
</evidence>
<dbReference type="NCBIfam" id="TIGR02937">
    <property type="entry name" value="sigma70-ECF"/>
    <property type="match status" value="1"/>
</dbReference>
<reference evidence="8" key="2">
    <citation type="journal article" date="2021" name="PeerJ">
        <title>Extensive microbial diversity within the chicken gut microbiome revealed by metagenomics and culture.</title>
        <authorList>
            <person name="Gilroy R."/>
            <person name="Ravi A."/>
            <person name="Getino M."/>
            <person name="Pursley I."/>
            <person name="Horton D.L."/>
            <person name="Alikhan N.F."/>
            <person name="Baker D."/>
            <person name="Gharbi K."/>
            <person name="Hall N."/>
            <person name="Watson M."/>
            <person name="Adriaenssens E.M."/>
            <person name="Foster-Nyarko E."/>
            <person name="Jarju S."/>
            <person name="Secka A."/>
            <person name="Antonio M."/>
            <person name="Oren A."/>
            <person name="Chaudhuri R.R."/>
            <person name="La Ragione R."/>
            <person name="Hildebrand F."/>
            <person name="Pallen M.J."/>
        </authorList>
    </citation>
    <scope>NUCLEOTIDE SEQUENCE</scope>
    <source>
        <strain evidence="8">CHK33-4379</strain>
    </source>
</reference>
<evidence type="ECO:0000256" key="2">
    <source>
        <dbReference type="ARBA" id="ARBA00023015"/>
    </source>
</evidence>
<dbReference type="PANTHER" id="PTHR43133:SF8">
    <property type="entry name" value="RNA POLYMERASE SIGMA FACTOR HI_1459-RELATED"/>
    <property type="match status" value="1"/>
</dbReference>
<dbReference type="GO" id="GO:0006352">
    <property type="term" value="P:DNA-templated transcription initiation"/>
    <property type="evidence" value="ECO:0007669"/>
    <property type="project" value="InterPro"/>
</dbReference>
<dbReference type="InterPro" id="IPR013249">
    <property type="entry name" value="RNA_pol_sigma70_r4_t2"/>
</dbReference>
<dbReference type="AlphaFoldDB" id="A0A9D1GTM0"/>
<keyword evidence="5" id="KW-0804">Transcription</keyword>
<evidence type="ECO:0000256" key="5">
    <source>
        <dbReference type="ARBA" id="ARBA00023163"/>
    </source>
</evidence>
<feature type="domain" description="RNA polymerase sigma factor 70 region 4 type 2" evidence="7">
    <location>
        <begin position="124"/>
        <end position="175"/>
    </location>
</feature>
<evidence type="ECO:0000313" key="8">
    <source>
        <dbReference type="EMBL" id="HIT58692.1"/>
    </source>
</evidence>
<evidence type="ECO:0000259" key="6">
    <source>
        <dbReference type="Pfam" id="PF04542"/>
    </source>
</evidence>
<gene>
    <name evidence="8" type="ORF">IAC39_03120</name>
</gene>
<dbReference type="Proteomes" id="UP000824136">
    <property type="component" value="Unassembled WGS sequence"/>
</dbReference>